<feature type="region of interest" description="Disordered" evidence="1">
    <location>
        <begin position="180"/>
        <end position="201"/>
    </location>
</feature>
<proteinExistence type="predicted"/>
<feature type="region of interest" description="Disordered" evidence="1">
    <location>
        <begin position="1"/>
        <end position="25"/>
    </location>
</feature>
<sequence length="299" mass="33294">MLEEERESEKETETEAEGAEVPEKELGWASRMMVDSLRKQGWLVAVERRAALVTDLEEQATTLRHHVAGLEQELILREAEMRDRTAELTKVREGMLRDKSRLQERIDHLTRELDVRAHALASAMTSQESLEDKVLAAEAARTRLERELVDHATTTIALRTTLAAREQQLVRTSRELEEAKKNGARALGEKTEAQRQGDELTAKAAREKAELTGLLAARDARIAELEEALVDALAAREAEEALPDPDERIASLVVELEERDALVEELERALTAQRMAIAKRDATLAALGASPESALPDAF</sequence>
<protein>
    <submittedName>
        <fullName evidence="2">Uncharacterized protein</fullName>
    </submittedName>
</protein>
<dbReference type="Proteomes" id="UP001370348">
    <property type="component" value="Chromosome"/>
</dbReference>
<dbReference type="EMBL" id="CP089984">
    <property type="protein sequence ID" value="WXB20074.1"/>
    <property type="molecule type" value="Genomic_DNA"/>
</dbReference>
<evidence type="ECO:0000256" key="1">
    <source>
        <dbReference type="SAM" id="MobiDB-lite"/>
    </source>
</evidence>
<keyword evidence="3" id="KW-1185">Reference proteome</keyword>
<accession>A0ABZ2MC34</accession>
<dbReference type="RefSeq" id="WP_394829675.1">
    <property type="nucleotide sequence ID" value="NZ_CP089984.1"/>
</dbReference>
<name>A0ABZ2MC34_9BACT</name>
<gene>
    <name evidence="2" type="ORF">LZC94_22980</name>
</gene>
<organism evidence="2 3">
    <name type="scientific">Pendulispora albinea</name>
    <dbReference type="NCBI Taxonomy" id="2741071"/>
    <lineage>
        <taxon>Bacteria</taxon>
        <taxon>Pseudomonadati</taxon>
        <taxon>Myxococcota</taxon>
        <taxon>Myxococcia</taxon>
        <taxon>Myxococcales</taxon>
        <taxon>Sorangiineae</taxon>
        <taxon>Pendulisporaceae</taxon>
        <taxon>Pendulispora</taxon>
    </lineage>
</organism>
<evidence type="ECO:0000313" key="2">
    <source>
        <dbReference type="EMBL" id="WXB20074.1"/>
    </source>
</evidence>
<evidence type="ECO:0000313" key="3">
    <source>
        <dbReference type="Proteomes" id="UP001370348"/>
    </source>
</evidence>
<reference evidence="2 3" key="1">
    <citation type="submission" date="2021-12" db="EMBL/GenBank/DDBJ databases">
        <title>Discovery of the Pendulisporaceae a myxobacterial family with distinct sporulation behavior and unique specialized metabolism.</title>
        <authorList>
            <person name="Garcia R."/>
            <person name="Popoff A."/>
            <person name="Bader C.D."/>
            <person name="Loehr J."/>
            <person name="Walesch S."/>
            <person name="Walt C."/>
            <person name="Boldt J."/>
            <person name="Bunk B."/>
            <person name="Haeckl F.J.F.P.J."/>
            <person name="Gunesch A.P."/>
            <person name="Birkelbach J."/>
            <person name="Nuebel U."/>
            <person name="Pietschmann T."/>
            <person name="Bach T."/>
            <person name="Mueller R."/>
        </authorList>
    </citation>
    <scope>NUCLEOTIDE SEQUENCE [LARGE SCALE GENOMIC DNA]</scope>
    <source>
        <strain evidence="2 3">MSr11954</strain>
    </source>
</reference>